<evidence type="ECO:0000313" key="2">
    <source>
        <dbReference type="Proteomes" id="UP000054024"/>
    </source>
</evidence>
<protein>
    <submittedName>
        <fullName evidence="1">Antibiotic biosynthesis protein</fullName>
    </submittedName>
</protein>
<dbReference type="Proteomes" id="UP000054024">
    <property type="component" value="Unassembled WGS sequence"/>
</dbReference>
<comment type="caution">
    <text evidence="1">The sequence shown here is derived from an EMBL/GenBank/DDBJ whole genome shotgun (WGS) entry which is preliminary data.</text>
</comment>
<dbReference type="EMBL" id="LMWJ01000012">
    <property type="protein sequence ID" value="KUM75147.1"/>
    <property type="molecule type" value="Genomic_DNA"/>
</dbReference>
<sequence>MPQGGEVLTTRVGLQIPAGLNFDTWERAGRTLAGIVDSSAWWLGDWLVYGKDNYADRYERGIRAAGLKYQTLRNYAWVSRRFEFGRRRSRLSFQHHAEVASLTVDQQECWLDSAEQGNWTTKQLRSAIQRARENEPSGKEPSHVTRRLEVPDNRFRRWHKAAERSGIDFEKWVTTTLDHAAERTLEDLKALADRPEAGV</sequence>
<dbReference type="NCBIfam" id="NF038070">
    <property type="entry name" value="LmbU_fam_TF"/>
    <property type="match status" value="1"/>
</dbReference>
<organism evidence="1 2">
    <name type="scientific">Streptomyces curacoi</name>
    <dbReference type="NCBI Taxonomy" id="146536"/>
    <lineage>
        <taxon>Bacteria</taxon>
        <taxon>Bacillati</taxon>
        <taxon>Actinomycetota</taxon>
        <taxon>Actinomycetes</taxon>
        <taxon>Kitasatosporales</taxon>
        <taxon>Streptomycetaceae</taxon>
        <taxon>Streptomyces</taxon>
    </lineage>
</organism>
<name>A0A117P8W9_9ACTN</name>
<dbReference type="AlphaFoldDB" id="A0A117P8W9"/>
<accession>A0A117P8W9</accession>
<proteinExistence type="predicted"/>
<dbReference type="OrthoDB" id="3383999at2"/>
<evidence type="ECO:0000313" key="1">
    <source>
        <dbReference type="EMBL" id="KUM75147.1"/>
    </source>
</evidence>
<reference evidence="1 2" key="1">
    <citation type="submission" date="2015-10" db="EMBL/GenBank/DDBJ databases">
        <title>Draft genome sequence of Streptomyces curacoi DSM 40107, type strain for the species Streptomyces curacoi.</title>
        <authorList>
            <person name="Ruckert C."/>
            <person name="Winkler A."/>
            <person name="Kalinowski J."/>
            <person name="Kampfer P."/>
            <person name="Glaeser S."/>
        </authorList>
    </citation>
    <scope>NUCLEOTIDE SEQUENCE [LARGE SCALE GENOMIC DNA]</scope>
    <source>
        <strain evidence="1 2">DSM 40107</strain>
    </source>
</reference>
<keyword evidence="2" id="KW-1185">Reference proteome</keyword>
<dbReference type="InterPro" id="IPR049735">
    <property type="entry name" value="NovE/LmbU-like"/>
</dbReference>
<gene>
    <name evidence="1" type="ORF">AQI70_16645</name>
</gene>